<accession>A0ABV7ETJ3</accession>
<dbReference type="GO" id="GO:0004497">
    <property type="term" value="F:monooxygenase activity"/>
    <property type="evidence" value="ECO:0007669"/>
    <property type="project" value="UniProtKB-KW"/>
</dbReference>
<dbReference type="Gene3D" id="3.50.50.60">
    <property type="entry name" value="FAD/NAD(P)-binding domain"/>
    <property type="match status" value="3"/>
</dbReference>
<organism evidence="1 2">
    <name type="scientific">Salinisphaera aquimarina</name>
    <dbReference type="NCBI Taxonomy" id="2094031"/>
    <lineage>
        <taxon>Bacteria</taxon>
        <taxon>Pseudomonadati</taxon>
        <taxon>Pseudomonadota</taxon>
        <taxon>Gammaproteobacteria</taxon>
        <taxon>Salinisphaerales</taxon>
        <taxon>Salinisphaeraceae</taxon>
        <taxon>Salinisphaera</taxon>
    </lineage>
</organism>
<dbReference type="EC" id="1.14.13.-" evidence="1"/>
<sequence>MPAIHSSSQSAPHIVIIGTGFGGLGMAIQLKKAGIDHFTLLEKNDAVGGTWRDNSYPGAACDVESHLYSFSFEPKPDWSRKFARQPEILAYLEDCAERRDLYPHIRFGTEVVAAAYDEARYCWVITTRAGETIEAGILITACGQLNQPAYPAIPGVDDFAGPAFHSARWDHDVDLAGRRVAVIGTGASAIQFVPEVVDRAAHTQVFQRAGAWVMSKSDGAFSAKAKRRFARWPLLARLYRTAIYWKNEGRALAFTRWSALLKPFALMAQRHARRQMRDDDKRRRLMPDYPIGCKRILLSNDWYPAIDRETVDLVTEPIERIERDAVVTMDGKRHPVDVLIHGTGFKATEFLAPMRIAGRGGHDLNAAWQAGARAYKGITVSGFPNFFMLYGPNTNLAHNSIIFMLESQICYVLQGVQALCAGDIASLDVRRDREADFDARIQHALARTVWQSGCTSWYRNAAGRNTVNWPGFTFSFRRATAKLDLSDYHCEHGRHPAGP</sequence>
<keyword evidence="2" id="KW-1185">Reference proteome</keyword>
<keyword evidence="1" id="KW-0560">Oxidoreductase</keyword>
<gene>
    <name evidence="1" type="ORF">ACFOSU_19555</name>
</gene>
<name>A0ABV7ETJ3_9GAMM</name>
<comment type="caution">
    <text evidence="1">The sequence shown here is derived from an EMBL/GenBank/DDBJ whole genome shotgun (WGS) entry which is preliminary data.</text>
</comment>
<proteinExistence type="predicted"/>
<dbReference type="InterPro" id="IPR036188">
    <property type="entry name" value="FAD/NAD-bd_sf"/>
</dbReference>
<reference evidence="2" key="1">
    <citation type="journal article" date="2019" name="Int. J. Syst. Evol. Microbiol.">
        <title>The Global Catalogue of Microorganisms (GCM) 10K type strain sequencing project: providing services to taxonomists for standard genome sequencing and annotation.</title>
        <authorList>
            <consortium name="The Broad Institute Genomics Platform"/>
            <consortium name="The Broad Institute Genome Sequencing Center for Infectious Disease"/>
            <person name="Wu L."/>
            <person name="Ma J."/>
        </authorList>
    </citation>
    <scope>NUCLEOTIDE SEQUENCE [LARGE SCALE GENOMIC DNA]</scope>
    <source>
        <strain evidence="2">KCTC 52640</strain>
    </source>
</reference>
<protein>
    <submittedName>
        <fullName evidence="1">Flavin-containing monooxygenase</fullName>
        <ecNumber evidence="1">1.14.13.-</ecNumber>
    </submittedName>
</protein>
<dbReference type="Pfam" id="PF13738">
    <property type="entry name" value="Pyr_redox_3"/>
    <property type="match status" value="1"/>
</dbReference>
<dbReference type="EMBL" id="JBHRSS010000010">
    <property type="protein sequence ID" value="MFC3106073.1"/>
    <property type="molecule type" value="Genomic_DNA"/>
</dbReference>
<dbReference type="RefSeq" id="WP_380691653.1">
    <property type="nucleotide sequence ID" value="NZ_JBHRSS010000010.1"/>
</dbReference>
<dbReference type="PANTHER" id="PTHR42877:SF4">
    <property type="entry name" value="FAD_NAD(P)-BINDING DOMAIN-CONTAINING PROTEIN-RELATED"/>
    <property type="match status" value="1"/>
</dbReference>
<dbReference type="SUPFAM" id="SSF51905">
    <property type="entry name" value="FAD/NAD(P)-binding domain"/>
    <property type="match status" value="2"/>
</dbReference>
<dbReference type="PANTHER" id="PTHR42877">
    <property type="entry name" value="L-ORNITHINE N(5)-MONOOXYGENASE-RELATED"/>
    <property type="match status" value="1"/>
</dbReference>
<evidence type="ECO:0000313" key="1">
    <source>
        <dbReference type="EMBL" id="MFC3106073.1"/>
    </source>
</evidence>
<dbReference type="Proteomes" id="UP001595462">
    <property type="component" value="Unassembled WGS sequence"/>
</dbReference>
<keyword evidence="1" id="KW-0503">Monooxygenase</keyword>
<dbReference type="InterPro" id="IPR051209">
    <property type="entry name" value="FAD-bind_Monooxygenase_sf"/>
</dbReference>
<evidence type="ECO:0000313" key="2">
    <source>
        <dbReference type="Proteomes" id="UP001595462"/>
    </source>
</evidence>